<evidence type="ECO:0000256" key="10">
    <source>
        <dbReference type="SAM" id="Phobius"/>
    </source>
</evidence>
<dbReference type="Proteomes" id="UP000266188">
    <property type="component" value="Unassembled WGS sequence"/>
</dbReference>
<keyword evidence="6" id="KW-0256">Endoplasmic reticulum</keyword>
<proteinExistence type="inferred from homology"/>
<evidence type="ECO:0000256" key="3">
    <source>
        <dbReference type="ARBA" id="ARBA00022089"/>
    </source>
</evidence>
<dbReference type="EMBL" id="MVGC01000005">
    <property type="protein sequence ID" value="RJE27349.1"/>
    <property type="molecule type" value="Genomic_DNA"/>
</dbReference>
<accession>A0A3A2ZW24</accession>
<keyword evidence="8 10" id="KW-0472">Membrane</keyword>
<dbReference type="PANTHER" id="PTHR28285">
    <property type="entry name" value="PROTEIN BIG1"/>
    <property type="match status" value="1"/>
</dbReference>
<comment type="similarity">
    <text evidence="2">Belongs to the BIG1 family.</text>
</comment>
<dbReference type="GO" id="GO:0009272">
    <property type="term" value="P:fungal-type cell wall biogenesis"/>
    <property type="evidence" value="ECO:0007669"/>
    <property type="project" value="TreeGrafter"/>
</dbReference>
<comment type="caution">
    <text evidence="13">The sequence shown here is derived from an EMBL/GenBank/DDBJ whole genome shotgun (WGS) entry which is preliminary data.</text>
</comment>
<feature type="transmembrane region" description="Helical" evidence="10">
    <location>
        <begin position="246"/>
        <end position="269"/>
    </location>
</feature>
<dbReference type="GO" id="GO:0071555">
    <property type="term" value="P:cell wall organization"/>
    <property type="evidence" value="ECO:0007669"/>
    <property type="project" value="UniProtKB-KW"/>
</dbReference>
<dbReference type="InterPro" id="IPR037654">
    <property type="entry name" value="Big1"/>
</dbReference>
<dbReference type="AlphaFoldDB" id="A0A3A2ZW24"/>
<dbReference type="GO" id="GO:0005789">
    <property type="term" value="C:endoplasmic reticulum membrane"/>
    <property type="evidence" value="ECO:0007669"/>
    <property type="project" value="UniProtKB-SubCell"/>
</dbReference>
<keyword evidence="7 10" id="KW-1133">Transmembrane helix</keyword>
<evidence type="ECO:0000313" key="13">
    <source>
        <dbReference type="EMBL" id="RJE27349.1"/>
    </source>
</evidence>
<evidence type="ECO:0000259" key="12">
    <source>
        <dbReference type="Pfam" id="PF20520"/>
    </source>
</evidence>
<keyword evidence="14" id="KW-1185">Reference proteome</keyword>
<evidence type="ECO:0000256" key="6">
    <source>
        <dbReference type="ARBA" id="ARBA00022824"/>
    </source>
</evidence>
<evidence type="ECO:0000256" key="2">
    <source>
        <dbReference type="ARBA" id="ARBA00008203"/>
    </source>
</evidence>
<evidence type="ECO:0000256" key="1">
    <source>
        <dbReference type="ARBA" id="ARBA00004115"/>
    </source>
</evidence>
<evidence type="ECO:0000256" key="11">
    <source>
        <dbReference type="SAM" id="SignalP"/>
    </source>
</evidence>
<feature type="domain" description="V-type proton ATPase subunit S1/VOA1 transmembrane" evidence="12">
    <location>
        <begin position="245"/>
        <end position="283"/>
    </location>
</feature>
<protein>
    <recommendedName>
        <fullName evidence="3">Protein BIG1</fullName>
    </recommendedName>
</protein>
<evidence type="ECO:0000256" key="4">
    <source>
        <dbReference type="ARBA" id="ARBA00022692"/>
    </source>
</evidence>
<dbReference type="PANTHER" id="PTHR28285:SF1">
    <property type="entry name" value="PROTEIN BIG1"/>
    <property type="match status" value="1"/>
</dbReference>
<dbReference type="OrthoDB" id="9985059at2759"/>
<dbReference type="GO" id="GO:0006078">
    <property type="term" value="P:(1-&gt;6)-beta-D-glucan biosynthetic process"/>
    <property type="evidence" value="ECO:0007669"/>
    <property type="project" value="TreeGrafter"/>
</dbReference>
<comment type="subcellular location">
    <subcellularLocation>
        <location evidence="1">Endoplasmic reticulum membrane</location>
        <topology evidence="1">Single-pass type I membrane protein</topology>
    </subcellularLocation>
</comment>
<organism evidence="13 14">
    <name type="scientific">Aspergillus sclerotialis</name>
    <dbReference type="NCBI Taxonomy" id="2070753"/>
    <lineage>
        <taxon>Eukaryota</taxon>
        <taxon>Fungi</taxon>
        <taxon>Dikarya</taxon>
        <taxon>Ascomycota</taxon>
        <taxon>Pezizomycotina</taxon>
        <taxon>Eurotiomycetes</taxon>
        <taxon>Eurotiomycetidae</taxon>
        <taxon>Eurotiales</taxon>
        <taxon>Aspergillaceae</taxon>
        <taxon>Aspergillus</taxon>
        <taxon>Aspergillus subgen. Polypaecilum</taxon>
    </lineage>
</organism>
<dbReference type="STRING" id="2070753.A0A3A2ZW24"/>
<feature type="signal peptide" evidence="11">
    <location>
        <begin position="1"/>
        <end position="18"/>
    </location>
</feature>
<keyword evidence="5 11" id="KW-0732">Signal</keyword>
<dbReference type="Pfam" id="PF20520">
    <property type="entry name" value="Ac45-VOA1_TM"/>
    <property type="match status" value="1"/>
</dbReference>
<sequence length="295" mass="32580">MYLSKLGLLSLGAAAVNAFQNTSPFFLASTSETLDKSSPSQIQLQTATWLLDEIFSKLTSCPSDYYVIASQPGVHSSDFSSSKSTPRLGAKLLKEDKAVKSSLMVNEVVEVLDAKQIQAMIEKNCGAENIVIDASKGSYPKTFGKSPRIISVDFPMLPLGSEREQQLQFNDGFLADIIDRIPSSKYTLLYVTSPREYTGSDSTTHPPSDGVPYQDPLHMELKRHYSTHSRREGSKTPQSLFQEYQYLSPGLFMGLLVAFFCLLILYVGISALTSLQVPYAAFERDTSASVQKKQQ</sequence>
<feature type="chain" id="PRO_5017345756" description="Protein BIG1" evidence="11">
    <location>
        <begin position="19"/>
        <end position="295"/>
    </location>
</feature>
<reference evidence="14" key="1">
    <citation type="submission" date="2017-02" db="EMBL/GenBank/DDBJ databases">
        <authorList>
            <person name="Tafer H."/>
            <person name="Lopandic K."/>
        </authorList>
    </citation>
    <scope>NUCLEOTIDE SEQUENCE [LARGE SCALE GENOMIC DNA]</scope>
    <source>
        <strain evidence="14">CBS 366.77</strain>
    </source>
</reference>
<evidence type="ECO:0000256" key="8">
    <source>
        <dbReference type="ARBA" id="ARBA00023136"/>
    </source>
</evidence>
<dbReference type="InterPro" id="IPR046756">
    <property type="entry name" value="VAS1/VOA1_TM"/>
</dbReference>
<name>A0A3A2ZW24_9EURO</name>
<evidence type="ECO:0000256" key="5">
    <source>
        <dbReference type="ARBA" id="ARBA00022729"/>
    </source>
</evidence>
<keyword evidence="9" id="KW-0961">Cell wall biogenesis/degradation</keyword>
<evidence type="ECO:0000256" key="7">
    <source>
        <dbReference type="ARBA" id="ARBA00022989"/>
    </source>
</evidence>
<gene>
    <name evidence="13" type="ORF">PHISCL_00359</name>
</gene>
<evidence type="ECO:0000313" key="14">
    <source>
        <dbReference type="Proteomes" id="UP000266188"/>
    </source>
</evidence>
<keyword evidence="4 10" id="KW-0812">Transmembrane</keyword>
<evidence type="ECO:0000256" key="9">
    <source>
        <dbReference type="ARBA" id="ARBA00023316"/>
    </source>
</evidence>